<dbReference type="Proteomes" id="UP000182057">
    <property type="component" value="Unassembled WGS sequence"/>
</dbReference>
<dbReference type="InterPro" id="IPR037066">
    <property type="entry name" value="Plug_dom_sf"/>
</dbReference>
<evidence type="ECO:0000256" key="3">
    <source>
        <dbReference type="ARBA" id="ARBA00023237"/>
    </source>
</evidence>
<dbReference type="Gene3D" id="2.170.130.10">
    <property type="entry name" value="TonB-dependent receptor, plug domain"/>
    <property type="match status" value="1"/>
</dbReference>
<proteinExistence type="predicted"/>
<dbReference type="InterPro" id="IPR041700">
    <property type="entry name" value="OMP_b-brl_3"/>
</dbReference>
<dbReference type="Pfam" id="PF13620">
    <property type="entry name" value="CarboxypepD_reg"/>
    <property type="match status" value="1"/>
</dbReference>
<feature type="chain" id="PRO_5008922253" description="Outer membrane protein beta-barrel domain-containing protein" evidence="4">
    <location>
        <begin position="21"/>
        <end position="796"/>
    </location>
</feature>
<dbReference type="AlphaFoldDB" id="A0A1D3UCJ1"/>
<dbReference type="EMBL" id="FMMM01000014">
    <property type="protein sequence ID" value="SCQ17869.1"/>
    <property type="molecule type" value="Genomic_DNA"/>
</dbReference>
<reference evidence="6 7" key="1">
    <citation type="submission" date="2016-09" db="EMBL/GenBank/DDBJ databases">
        <authorList>
            <person name="Capua I."/>
            <person name="De Benedictis P."/>
            <person name="Joannis T."/>
            <person name="Lombin L.H."/>
            <person name="Cattoli G."/>
        </authorList>
    </citation>
    <scope>NUCLEOTIDE SEQUENCE [LARGE SCALE GENOMIC DNA]</scope>
    <source>
        <strain evidence="6 7">UB20</strain>
    </source>
</reference>
<dbReference type="Gene3D" id="2.40.170.20">
    <property type="entry name" value="TonB-dependent receptor, beta-barrel domain"/>
    <property type="match status" value="1"/>
</dbReference>
<dbReference type="InterPro" id="IPR008969">
    <property type="entry name" value="CarboxyPept-like_regulatory"/>
</dbReference>
<accession>A0A1D3UCJ1</accession>
<keyword evidence="2" id="KW-0472">Membrane</keyword>
<dbReference type="OrthoDB" id="905812at2"/>
<dbReference type="SUPFAM" id="SSF56935">
    <property type="entry name" value="Porins"/>
    <property type="match status" value="1"/>
</dbReference>
<evidence type="ECO:0000313" key="7">
    <source>
        <dbReference type="Proteomes" id="UP000182057"/>
    </source>
</evidence>
<evidence type="ECO:0000256" key="1">
    <source>
        <dbReference type="ARBA" id="ARBA00004442"/>
    </source>
</evidence>
<keyword evidence="3" id="KW-0998">Cell outer membrane</keyword>
<dbReference type="Gene3D" id="2.60.40.1120">
    <property type="entry name" value="Carboxypeptidase-like, regulatory domain"/>
    <property type="match status" value="1"/>
</dbReference>
<evidence type="ECO:0000256" key="4">
    <source>
        <dbReference type="SAM" id="SignalP"/>
    </source>
</evidence>
<name>A0A1D3UCJ1_TANFO</name>
<protein>
    <recommendedName>
        <fullName evidence="5">Outer membrane protein beta-barrel domain-containing protein</fullName>
    </recommendedName>
</protein>
<dbReference type="Pfam" id="PF14905">
    <property type="entry name" value="OMP_b-brl_3"/>
    <property type="match status" value="1"/>
</dbReference>
<gene>
    <name evidence="6" type="ORF">TFUB20_00144</name>
</gene>
<feature type="signal peptide" evidence="4">
    <location>
        <begin position="1"/>
        <end position="20"/>
    </location>
</feature>
<feature type="domain" description="Outer membrane protein beta-barrel" evidence="5">
    <location>
        <begin position="367"/>
        <end position="765"/>
    </location>
</feature>
<dbReference type="SUPFAM" id="SSF49464">
    <property type="entry name" value="Carboxypeptidase regulatory domain-like"/>
    <property type="match status" value="1"/>
</dbReference>
<evidence type="ECO:0000259" key="5">
    <source>
        <dbReference type="Pfam" id="PF14905"/>
    </source>
</evidence>
<keyword evidence="4" id="KW-0732">Signal</keyword>
<organism evidence="6 7">
    <name type="scientific">Tannerella forsythia</name>
    <name type="common">Bacteroides forsythus</name>
    <dbReference type="NCBI Taxonomy" id="28112"/>
    <lineage>
        <taxon>Bacteria</taxon>
        <taxon>Pseudomonadati</taxon>
        <taxon>Bacteroidota</taxon>
        <taxon>Bacteroidia</taxon>
        <taxon>Bacteroidales</taxon>
        <taxon>Tannerellaceae</taxon>
        <taxon>Tannerella</taxon>
    </lineage>
</organism>
<dbReference type="GO" id="GO:0009279">
    <property type="term" value="C:cell outer membrane"/>
    <property type="evidence" value="ECO:0007669"/>
    <property type="project" value="UniProtKB-SubCell"/>
</dbReference>
<sequence precursor="true">MKRFLIVFIASVIYAGFASAQERSGKVTDNNGRPVEFATVALLTEDGQAAVTVTDTLGRFSLTAVGGKYRINIRHLAYQPLEQSIYLSDAASKAGDFCLKELETNLNEVTVTASAITREADRFVMRMNNMPLTLNKDAIEVLQLAPGVWVDGNGISINGARGTKVFINERELKIKGKELMDYLRNFRSADIVRVEIIPQAGAEYSADSFGGVIKLTLRKQLENGISGHVKAGTAQSQTLADYQPSASFNARAGRWTFNTFVSAKILPEGKTNSVETRNFRTGDNHDYFSVSDVNRTLHSGLGRLGIVYEPDKRNSFGVEAEYSAVSARSPSGVTTRTKPNGILVNSESDYRQKETDRTCSMTLNYVHALDTLGSTFKVIADCTNKHVEGDNDYHTSFIRNGKTSDSVHRNNTSSHYRIYTADGVLSKQLSPRTKLVAGVKYTHNDMSNTVRYESLLPSGWHPLPAYHYSLGYTEHIGAVYGTFSAEYNRLSLVAGLRGEYTHANGHHHRIRQSYFDLFPNLNVTYSFDPMRTFMLIGQYSRNIERPNFRRLHPNRIQYSEYSYYIGNPALRPTYIHKIGLTAVYRYRYVLSIGANLHRDLVREVRKTEMSDPNVTYIIPENHHTENHYYAVLSAPFRLTRWWDMNVNLVGVKQDIRGTESDRRVSHYLYFANLTTGFSLPAKFHLELTYSGTSRLYSANSGIEPRHLFHFSVKKQLLNDRLTASLGINNVFDRKIVYFSEIKHLTTRTEVYNPQDARYLKFSLNYMFSAGKHFKSRTLESGSEAEKNRLKRTSDTR</sequence>
<dbReference type="InterPro" id="IPR036942">
    <property type="entry name" value="Beta-barrel_TonB_sf"/>
</dbReference>
<evidence type="ECO:0000313" key="6">
    <source>
        <dbReference type="EMBL" id="SCQ17869.1"/>
    </source>
</evidence>
<comment type="subcellular location">
    <subcellularLocation>
        <location evidence="1">Cell outer membrane</location>
    </subcellularLocation>
</comment>
<dbReference type="RefSeq" id="WP_074449277.1">
    <property type="nucleotide sequence ID" value="NZ_FMMM01000014.1"/>
</dbReference>
<evidence type="ECO:0000256" key="2">
    <source>
        <dbReference type="ARBA" id="ARBA00023136"/>
    </source>
</evidence>